<sequence>MATATQTPYLSVEEYLRTSFRPDVDYVDGHIEERNLGEWDHSTIQYVFVRIFDRHRKDWQIRMRNEIRTQTGTRNYRVPDVCVTDARYPKEQVIHIPPLLCVEVLSPEDNFREMRERITDFLSMGVPQVWIVDPKRRTATVCTSAAKDTVHCTGILTVPDTLIAVDLEEVFAALDED</sequence>
<keyword evidence="3" id="KW-1185">Reference proteome</keyword>
<dbReference type="EMBL" id="CP002480">
    <property type="protein sequence ID" value="ADW69191.1"/>
    <property type="molecule type" value="Genomic_DNA"/>
</dbReference>
<protein>
    <recommendedName>
        <fullName evidence="1">Putative restriction endonuclease domain-containing protein</fullName>
    </recommendedName>
</protein>
<organism evidence="3">
    <name type="scientific">Granulicella tundricola (strain ATCC BAA-1859 / DSM 23138 / MP5ACTX9)</name>
    <dbReference type="NCBI Taxonomy" id="1198114"/>
    <lineage>
        <taxon>Bacteria</taxon>
        <taxon>Pseudomonadati</taxon>
        <taxon>Acidobacteriota</taxon>
        <taxon>Terriglobia</taxon>
        <taxon>Terriglobales</taxon>
        <taxon>Acidobacteriaceae</taxon>
        <taxon>Granulicella</taxon>
    </lineage>
</organism>
<dbReference type="Gene3D" id="3.90.1570.10">
    <property type="entry name" value="tt1808, chain A"/>
    <property type="match status" value="1"/>
</dbReference>
<dbReference type="RefSeq" id="WP_013580507.1">
    <property type="nucleotide sequence ID" value="NC_015064.1"/>
</dbReference>
<name>E8X2G7_GRATM</name>
<proteinExistence type="predicted"/>
<reference evidence="3" key="1">
    <citation type="submission" date="2011-01" db="EMBL/GenBank/DDBJ databases">
        <title>Complete sequence of chromosome of Acidobacterium sp. MP5ACTX9.</title>
        <authorList>
            <consortium name="US DOE Joint Genome Institute"/>
            <person name="Lucas S."/>
            <person name="Copeland A."/>
            <person name="Lapidus A."/>
            <person name="Cheng J.-F."/>
            <person name="Goodwin L."/>
            <person name="Pitluck S."/>
            <person name="Teshima H."/>
            <person name="Detter J.C."/>
            <person name="Han C."/>
            <person name="Tapia R."/>
            <person name="Land M."/>
            <person name="Hauser L."/>
            <person name="Kyrpides N."/>
            <person name="Ivanova N."/>
            <person name="Ovchinnikova G."/>
            <person name="Pagani I."/>
            <person name="Rawat S.R."/>
            <person name="Mannisto M."/>
            <person name="Haggblom M.M."/>
            <person name="Woyke T."/>
        </authorList>
    </citation>
    <scope>NUCLEOTIDE SEQUENCE [LARGE SCALE GENOMIC DNA]</scope>
    <source>
        <strain evidence="3">MP5ACTX9</strain>
    </source>
</reference>
<dbReference type="SUPFAM" id="SSF52980">
    <property type="entry name" value="Restriction endonuclease-like"/>
    <property type="match status" value="1"/>
</dbReference>
<dbReference type="AlphaFoldDB" id="E8X2G7"/>
<dbReference type="HOGENOM" id="CLU_1459363_0_0_0"/>
<evidence type="ECO:0000313" key="2">
    <source>
        <dbReference type="EMBL" id="ADW69191.1"/>
    </source>
</evidence>
<evidence type="ECO:0000259" key="1">
    <source>
        <dbReference type="Pfam" id="PF05685"/>
    </source>
</evidence>
<dbReference type="PaxDb" id="1198114-AciX9_2147"/>
<dbReference type="eggNOG" id="COG4636">
    <property type="taxonomic scope" value="Bacteria"/>
</dbReference>
<dbReference type="InterPro" id="IPR012296">
    <property type="entry name" value="Nuclease_put_TT1808"/>
</dbReference>
<dbReference type="PANTHER" id="PTHR34107">
    <property type="entry name" value="SLL0198 PROTEIN-RELATED"/>
    <property type="match status" value="1"/>
</dbReference>
<dbReference type="InterPro" id="IPR011335">
    <property type="entry name" value="Restrct_endonuc-II-like"/>
</dbReference>
<dbReference type="KEGG" id="acm:AciX9_2147"/>
<dbReference type="InterPro" id="IPR008538">
    <property type="entry name" value="Uma2"/>
</dbReference>
<dbReference type="Pfam" id="PF05685">
    <property type="entry name" value="Uma2"/>
    <property type="match status" value="1"/>
</dbReference>
<dbReference type="CDD" id="cd06260">
    <property type="entry name" value="DUF820-like"/>
    <property type="match status" value="1"/>
</dbReference>
<dbReference type="OrthoDB" id="119052at2"/>
<dbReference type="STRING" id="1198114.AciX9_2147"/>
<dbReference type="Proteomes" id="UP000000343">
    <property type="component" value="Chromosome"/>
</dbReference>
<accession>E8X2G7</accession>
<gene>
    <name evidence="2" type="ordered locus">AciX9_2147</name>
</gene>
<feature type="domain" description="Putative restriction endonuclease" evidence="1">
    <location>
        <begin position="13"/>
        <end position="162"/>
    </location>
</feature>
<dbReference type="PANTHER" id="PTHR34107:SF4">
    <property type="entry name" value="SLL1222 PROTEIN"/>
    <property type="match status" value="1"/>
</dbReference>
<evidence type="ECO:0000313" key="3">
    <source>
        <dbReference type="Proteomes" id="UP000000343"/>
    </source>
</evidence>